<dbReference type="GO" id="GO:0032259">
    <property type="term" value="P:methylation"/>
    <property type="evidence" value="ECO:0007669"/>
    <property type="project" value="UniProtKB-KW"/>
</dbReference>
<evidence type="ECO:0000256" key="4">
    <source>
        <dbReference type="ARBA" id="ARBA00023453"/>
    </source>
</evidence>
<protein>
    <recommendedName>
        <fullName evidence="7">O-methyltransferase domain-containing protein</fullName>
    </recommendedName>
</protein>
<dbReference type="SUPFAM" id="SSF53335">
    <property type="entry name" value="S-adenosyl-L-methionine-dependent methyltransferases"/>
    <property type="match status" value="1"/>
</dbReference>
<keyword evidence="3" id="KW-0949">S-adenosyl-L-methionine</keyword>
<dbReference type="OrthoDB" id="10251242at2759"/>
<dbReference type="CDD" id="cd02440">
    <property type="entry name" value="AdoMet_MTases"/>
    <property type="match status" value="1"/>
</dbReference>
<dbReference type="PANTHER" id="PTHR10509">
    <property type="entry name" value="O-METHYLTRANSFERASE-RELATED"/>
    <property type="match status" value="1"/>
</dbReference>
<dbReference type="GO" id="GO:0008757">
    <property type="term" value="F:S-adenosylmethionine-dependent methyltransferase activity"/>
    <property type="evidence" value="ECO:0007669"/>
    <property type="project" value="TreeGrafter"/>
</dbReference>
<comment type="similarity">
    <text evidence="4">Belongs to the class I-like SAM-binding methyltransferase superfamily. Cation-dependent O-methyltransferase family.</text>
</comment>
<dbReference type="InterPro" id="IPR050362">
    <property type="entry name" value="Cation-dep_OMT"/>
</dbReference>
<keyword evidence="2" id="KW-0808">Transferase</keyword>
<accession>A0A423WPF0</accession>
<sequence length="253" mass="28409">MAATVTEYCTAHSDDTSAEMKQLWDWTYEKFDNMNAGKNTADKMSSPLQGATNKFLAELLKPKRILEIGCFTGYSALAWYEGTTDTQAEIITLELDEEMIQAAKRNLSHFGIGDRVKLVEGPAQATISTLTGHFDLIFVDANKDGYQGYVKQILDLKLLSPGGVILCDNGKAQVIFVLHEIIMLMFYTAVFARGMTISTEANPALPKELRPYWTECGKVLDRFNKFCKNEPRIDTIMLPVYDGLTLIKWKNNP</sequence>
<dbReference type="Pfam" id="PF01596">
    <property type="entry name" value="Methyltransf_3"/>
    <property type="match status" value="1"/>
</dbReference>
<keyword evidence="6" id="KW-1185">Reference proteome</keyword>
<dbReference type="EMBL" id="LJZO01000001">
    <property type="protein sequence ID" value="ROW05316.1"/>
    <property type="molecule type" value="Genomic_DNA"/>
</dbReference>
<evidence type="ECO:0000256" key="1">
    <source>
        <dbReference type="ARBA" id="ARBA00022603"/>
    </source>
</evidence>
<dbReference type="PROSITE" id="PS51682">
    <property type="entry name" value="SAM_OMT_I"/>
    <property type="match status" value="1"/>
</dbReference>
<evidence type="ECO:0008006" key="7">
    <source>
        <dbReference type="Google" id="ProtNLM"/>
    </source>
</evidence>
<dbReference type="InterPro" id="IPR002935">
    <property type="entry name" value="SAM_O-MeTrfase"/>
</dbReference>
<dbReference type="GO" id="GO:0008171">
    <property type="term" value="F:O-methyltransferase activity"/>
    <property type="evidence" value="ECO:0007669"/>
    <property type="project" value="InterPro"/>
</dbReference>
<dbReference type="Gene3D" id="3.40.50.150">
    <property type="entry name" value="Vaccinia Virus protein VP39"/>
    <property type="match status" value="1"/>
</dbReference>
<evidence type="ECO:0000313" key="5">
    <source>
        <dbReference type="EMBL" id="ROW05316.1"/>
    </source>
</evidence>
<dbReference type="STRING" id="252740.A0A423WPF0"/>
<gene>
    <name evidence="5" type="ORF">VSDG_00684</name>
</gene>
<proteinExistence type="inferred from homology"/>
<keyword evidence="1" id="KW-0489">Methyltransferase</keyword>
<name>A0A423WPF0_CYTCH</name>
<organism evidence="5 6">
    <name type="scientific">Cytospora chrysosperma</name>
    <name type="common">Cytospora canker fungus</name>
    <name type="synonym">Sphaeria chrysosperma</name>
    <dbReference type="NCBI Taxonomy" id="252740"/>
    <lineage>
        <taxon>Eukaryota</taxon>
        <taxon>Fungi</taxon>
        <taxon>Dikarya</taxon>
        <taxon>Ascomycota</taxon>
        <taxon>Pezizomycotina</taxon>
        <taxon>Sordariomycetes</taxon>
        <taxon>Sordariomycetidae</taxon>
        <taxon>Diaporthales</taxon>
        <taxon>Cytosporaceae</taxon>
        <taxon>Cytospora</taxon>
    </lineage>
</organism>
<dbReference type="AlphaFoldDB" id="A0A423WPF0"/>
<reference evidence="5 6" key="1">
    <citation type="submission" date="2015-09" db="EMBL/GenBank/DDBJ databases">
        <title>Host preference determinants of Valsa canker pathogens revealed by comparative genomics.</title>
        <authorList>
            <person name="Yin Z."/>
            <person name="Huang L."/>
        </authorList>
    </citation>
    <scope>NUCLEOTIDE SEQUENCE [LARGE SCALE GENOMIC DNA]</scope>
    <source>
        <strain evidence="5 6">YSFL</strain>
    </source>
</reference>
<dbReference type="PANTHER" id="PTHR10509:SF14">
    <property type="entry name" value="CAFFEOYL-COA O-METHYLTRANSFERASE 3-RELATED"/>
    <property type="match status" value="1"/>
</dbReference>
<evidence type="ECO:0000313" key="6">
    <source>
        <dbReference type="Proteomes" id="UP000284375"/>
    </source>
</evidence>
<comment type="caution">
    <text evidence="5">The sequence shown here is derived from an EMBL/GenBank/DDBJ whole genome shotgun (WGS) entry which is preliminary data.</text>
</comment>
<evidence type="ECO:0000256" key="3">
    <source>
        <dbReference type="ARBA" id="ARBA00022691"/>
    </source>
</evidence>
<dbReference type="Proteomes" id="UP000284375">
    <property type="component" value="Unassembled WGS sequence"/>
</dbReference>
<dbReference type="InterPro" id="IPR029063">
    <property type="entry name" value="SAM-dependent_MTases_sf"/>
</dbReference>
<evidence type="ECO:0000256" key="2">
    <source>
        <dbReference type="ARBA" id="ARBA00022679"/>
    </source>
</evidence>